<feature type="region of interest" description="Disordered" evidence="1">
    <location>
        <begin position="93"/>
        <end position="126"/>
    </location>
</feature>
<evidence type="ECO:0008006" key="4">
    <source>
        <dbReference type="Google" id="ProtNLM"/>
    </source>
</evidence>
<dbReference type="Proteomes" id="UP001590951">
    <property type="component" value="Unassembled WGS sequence"/>
</dbReference>
<gene>
    <name evidence="2" type="ORF">ABVK25_000312</name>
</gene>
<protein>
    <recommendedName>
        <fullName evidence="4">BTB domain-containing protein</fullName>
    </recommendedName>
</protein>
<name>A0ABR4BML3_9LECA</name>
<evidence type="ECO:0000313" key="2">
    <source>
        <dbReference type="EMBL" id="KAL2059020.1"/>
    </source>
</evidence>
<reference evidence="2 3" key="1">
    <citation type="submission" date="2024-09" db="EMBL/GenBank/DDBJ databases">
        <title>Rethinking Asexuality: The Enigmatic Case of Functional Sexual Genes in Lepraria (Stereocaulaceae).</title>
        <authorList>
            <person name="Doellman M."/>
            <person name="Sun Y."/>
            <person name="Barcenas-Pena A."/>
            <person name="Lumbsch H.T."/>
            <person name="Grewe F."/>
        </authorList>
    </citation>
    <scope>NUCLEOTIDE SEQUENCE [LARGE SCALE GENOMIC DNA]</scope>
    <source>
        <strain evidence="2 3">Grewe 0041</strain>
    </source>
</reference>
<feature type="compositionally biased region" description="Basic residues" evidence="1">
    <location>
        <begin position="1"/>
        <end position="11"/>
    </location>
</feature>
<evidence type="ECO:0000256" key="1">
    <source>
        <dbReference type="SAM" id="MobiDB-lite"/>
    </source>
</evidence>
<organism evidence="2 3">
    <name type="scientific">Lepraria finkii</name>
    <dbReference type="NCBI Taxonomy" id="1340010"/>
    <lineage>
        <taxon>Eukaryota</taxon>
        <taxon>Fungi</taxon>
        <taxon>Dikarya</taxon>
        <taxon>Ascomycota</taxon>
        <taxon>Pezizomycotina</taxon>
        <taxon>Lecanoromycetes</taxon>
        <taxon>OSLEUM clade</taxon>
        <taxon>Lecanoromycetidae</taxon>
        <taxon>Lecanorales</taxon>
        <taxon>Lecanorineae</taxon>
        <taxon>Stereocaulaceae</taxon>
        <taxon>Lepraria</taxon>
    </lineage>
</organism>
<evidence type="ECO:0000313" key="3">
    <source>
        <dbReference type="Proteomes" id="UP001590951"/>
    </source>
</evidence>
<dbReference type="EMBL" id="JBHFEH010000001">
    <property type="protein sequence ID" value="KAL2059020.1"/>
    <property type="molecule type" value="Genomic_DNA"/>
</dbReference>
<accession>A0ABR4BML3</accession>
<proteinExistence type="predicted"/>
<keyword evidence="3" id="KW-1185">Reference proteome</keyword>
<feature type="region of interest" description="Disordered" evidence="1">
    <location>
        <begin position="1"/>
        <end position="26"/>
    </location>
</feature>
<comment type="caution">
    <text evidence="2">The sequence shown here is derived from an EMBL/GenBank/DDBJ whole genome shotgun (WGS) entry which is preliminary data.</text>
</comment>
<feature type="compositionally biased region" description="Acidic residues" evidence="1">
    <location>
        <begin position="108"/>
        <end position="118"/>
    </location>
</feature>
<sequence length="198" mass="21621">MSKKSKQRKGHDTKTNLPEEDTVMGQVSPSSIVERAAFMVEPYHELDPDGDLVLILDSSSLGSKKLLHDARHLQPGCTDDFTTTLPQAISEELSQDDGSSFHNLSPEAVDDPTFEEPGSESVVEGPAADRVTEISFTTSNDSVLGGHETTLTSDEKESCHAVRIRVSSKHLTLASPVFRSMLKVKIQGRTEPIFSRPC</sequence>